<evidence type="ECO:0000256" key="1">
    <source>
        <dbReference type="ARBA" id="ARBA00004123"/>
    </source>
</evidence>
<proteinExistence type="predicted"/>
<gene>
    <name evidence="8" type="ORF">N8I77_013436</name>
</gene>
<keyword evidence="9" id="KW-1185">Reference proteome</keyword>
<keyword evidence="5" id="KW-0804">Transcription</keyword>
<dbReference type="CDD" id="cd00067">
    <property type="entry name" value="GAL4"/>
    <property type="match status" value="1"/>
</dbReference>
<feature type="domain" description="Zn(2)-C6 fungal-type" evidence="7">
    <location>
        <begin position="6"/>
        <end position="34"/>
    </location>
</feature>
<dbReference type="PANTHER" id="PTHR37534:SF49">
    <property type="entry name" value="LYSINE BIOSYNTHESIS REGULATORY PROTEIN LYS14"/>
    <property type="match status" value="1"/>
</dbReference>
<dbReference type="InterPro" id="IPR001138">
    <property type="entry name" value="Zn2Cys6_DnaBD"/>
</dbReference>
<keyword evidence="3" id="KW-0805">Transcription regulation</keyword>
<dbReference type="InterPro" id="IPR036864">
    <property type="entry name" value="Zn2-C6_fun-type_DNA-bd_sf"/>
</dbReference>
<organism evidence="8 9">
    <name type="scientific">Phomopsis amygdali</name>
    <name type="common">Fusicoccum amygdali</name>
    <dbReference type="NCBI Taxonomy" id="1214568"/>
    <lineage>
        <taxon>Eukaryota</taxon>
        <taxon>Fungi</taxon>
        <taxon>Dikarya</taxon>
        <taxon>Ascomycota</taxon>
        <taxon>Pezizomycotina</taxon>
        <taxon>Sordariomycetes</taxon>
        <taxon>Sordariomycetidae</taxon>
        <taxon>Diaporthales</taxon>
        <taxon>Diaporthaceae</taxon>
        <taxon>Diaporthe</taxon>
    </lineage>
</organism>
<protein>
    <recommendedName>
        <fullName evidence="7">Zn(2)-C6 fungal-type domain-containing protein</fullName>
    </recommendedName>
</protein>
<evidence type="ECO:0000259" key="7">
    <source>
        <dbReference type="PROSITE" id="PS50048"/>
    </source>
</evidence>
<dbReference type="Proteomes" id="UP001265746">
    <property type="component" value="Unassembled WGS sequence"/>
</dbReference>
<dbReference type="GO" id="GO:0005634">
    <property type="term" value="C:nucleus"/>
    <property type="evidence" value="ECO:0007669"/>
    <property type="project" value="UniProtKB-SubCell"/>
</dbReference>
<evidence type="ECO:0000256" key="4">
    <source>
        <dbReference type="ARBA" id="ARBA00023125"/>
    </source>
</evidence>
<dbReference type="GO" id="GO:0000981">
    <property type="term" value="F:DNA-binding transcription factor activity, RNA polymerase II-specific"/>
    <property type="evidence" value="ECO:0007669"/>
    <property type="project" value="InterPro"/>
</dbReference>
<dbReference type="EMBL" id="JAUJFL010000011">
    <property type="protein sequence ID" value="KAK2596551.1"/>
    <property type="molecule type" value="Genomic_DNA"/>
</dbReference>
<accession>A0AAD9S2R0</accession>
<dbReference type="SUPFAM" id="SSF57701">
    <property type="entry name" value="Zn2/Cys6 DNA-binding domain"/>
    <property type="match status" value="1"/>
</dbReference>
<keyword evidence="2" id="KW-0862">Zinc</keyword>
<dbReference type="Pfam" id="PF11951">
    <property type="entry name" value="Fungal_trans_2"/>
    <property type="match status" value="1"/>
</dbReference>
<dbReference type="PROSITE" id="PS00463">
    <property type="entry name" value="ZN2_CY6_FUNGAL_1"/>
    <property type="match status" value="1"/>
</dbReference>
<sequence>MKAAQGCWTCKKRKIGCDRSIPYCNNCSRTKRQCGGYGIRLNWPDQLSNRRKDFVVCSVAGLASVERYPQSRERRYLNFTSRDFCLAEKRLAETHLPWHPFMERISARPSLALSPHTPVVGEDAMLLTYYEQIIAPMCSTTRALNGFRHHILSIALSRRDRSTRALCRSMLAIAAHHRQRPRAALAHKTGAMKALYESLAAPTDDGSVLGAEAQLATSMMLCMYDVFDEQEAQFHLHLNGAKNILSKMSPLQREHPVSQFLMEWLLYYDVLSDFAHPCRSIQDELRVPFYSNPVPNLIVGLLGCSIEVFESISSINQMRTMILDPDAEHHVPDKTFEQRAAVEQKLQIAWQQLSPDEVATSTDAQMKAALATAELYRLASLLYLQRVVPDIGDEVRRAAYLRQAFAALNDVPVATGPWPVFIVACEARTDEERIYILEILDQMDKVRNVGNVRVMRTILETIWKQQDLREHSGMTEMKQWWLCADSSVAVPWFV</sequence>
<comment type="caution">
    <text evidence="8">The sequence shown here is derived from an EMBL/GenBank/DDBJ whole genome shotgun (WGS) entry which is preliminary data.</text>
</comment>
<dbReference type="AlphaFoldDB" id="A0AAD9S2R0"/>
<dbReference type="GO" id="GO:0008270">
    <property type="term" value="F:zinc ion binding"/>
    <property type="evidence" value="ECO:0007669"/>
    <property type="project" value="InterPro"/>
</dbReference>
<evidence type="ECO:0000256" key="5">
    <source>
        <dbReference type="ARBA" id="ARBA00023163"/>
    </source>
</evidence>
<evidence type="ECO:0000256" key="3">
    <source>
        <dbReference type="ARBA" id="ARBA00023015"/>
    </source>
</evidence>
<dbReference type="InterPro" id="IPR021858">
    <property type="entry name" value="Fun_TF"/>
</dbReference>
<keyword evidence="6" id="KW-0539">Nucleus</keyword>
<dbReference type="PANTHER" id="PTHR37534">
    <property type="entry name" value="TRANSCRIPTIONAL ACTIVATOR PROTEIN UGA3"/>
    <property type="match status" value="1"/>
</dbReference>
<dbReference type="PROSITE" id="PS50048">
    <property type="entry name" value="ZN2_CY6_FUNGAL_2"/>
    <property type="match status" value="1"/>
</dbReference>
<evidence type="ECO:0000313" key="9">
    <source>
        <dbReference type="Proteomes" id="UP001265746"/>
    </source>
</evidence>
<comment type="subcellular location">
    <subcellularLocation>
        <location evidence="1">Nucleus</location>
    </subcellularLocation>
</comment>
<keyword evidence="4" id="KW-0238">DNA-binding</keyword>
<dbReference type="GO" id="GO:0000976">
    <property type="term" value="F:transcription cis-regulatory region binding"/>
    <property type="evidence" value="ECO:0007669"/>
    <property type="project" value="TreeGrafter"/>
</dbReference>
<dbReference type="Pfam" id="PF00172">
    <property type="entry name" value="Zn_clus"/>
    <property type="match status" value="1"/>
</dbReference>
<evidence type="ECO:0000256" key="2">
    <source>
        <dbReference type="ARBA" id="ARBA00022833"/>
    </source>
</evidence>
<evidence type="ECO:0000256" key="6">
    <source>
        <dbReference type="ARBA" id="ARBA00023242"/>
    </source>
</evidence>
<name>A0AAD9S2R0_PHOAM</name>
<dbReference type="SMART" id="SM00066">
    <property type="entry name" value="GAL4"/>
    <property type="match status" value="1"/>
</dbReference>
<dbReference type="Gene3D" id="4.10.240.10">
    <property type="entry name" value="Zn(2)-C6 fungal-type DNA-binding domain"/>
    <property type="match status" value="1"/>
</dbReference>
<reference evidence="8" key="1">
    <citation type="submission" date="2023-06" db="EMBL/GenBank/DDBJ databases">
        <authorList>
            <person name="Noh H."/>
        </authorList>
    </citation>
    <scope>NUCLEOTIDE SEQUENCE</scope>
    <source>
        <strain evidence="8">DUCC20226</strain>
    </source>
</reference>
<dbReference type="GO" id="GO:0045944">
    <property type="term" value="P:positive regulation of transcription by RNA polymerase II"/>
    <property type="evidence" value="ECO:0007669"/>
    <property type="project" value="TreeGrafter"/>
</dbReference>
<evidence type="ECO:0000313" key="8">
    <source>
        <dbReference type="EMBL" id="KAK2596551.1"/>
    </source>
</evidence>